<dbReference type="Gene3D" id="1.10.10.60">
    <property type="entry name" value="Homeodomain-like"/>
    <property type="match status" value="1"/>
</dbReference>
<feature type="DNA-binding region" description="Homeobox" evidence="8">
    <location>
        <begin position="245"/>
        <end position="283"/>
    </location>
</feature>
<dbReference type="InterPro" id="IPR050224">
    <property type="entry name" value="TALE_homeobox"/>
</dbReference>
<dbReference type="PROSITE" id="PS50071">
    <property type="entry name" value="HOMEOBOX_2"/>
    <property type="match status" value="1"/>
</dbReference>
<evidence type="ECO:0000313" key="10">
    <source>
        <dbReference type="EMBL" id="KAE8729485.1"/>
    </source>
</evidence>
<keyword evidence="6" id="KW-0804">Transcription</keyword>
<comment type="similarity">
    <text evidence="2">Belongs to the TALE/BELL homeobox family.</text>
</comment>
<dbReference type="Proteomes" id="UP000436088">
    <property type="component" value="Unassembled WGS sequence"/>
</dbReference>
<evidence type="ECO:0000313" key="11">
    <source>
        <dbReference type="Proteomes" id="UP000436088"/>
    </source>
</evidence>
<dbReference type="PANTHER" id="PTHR11850">
    <property type="entry name" value="HOMEOBOX PROTEIN TRANSCRIPTION FACTORS"/>
    <property type="match status" value="1"/>
</dbReference>
<dbReference type="SUPFAM" id="SSF46689">
    <property type="entry name" value="Homeodomain-like"/>
    <property type="match status" value="1"/>
</dbReference>
<dbReference type="GO" id="GO:0006355">
    <property type="term" value="P:regulation of DNA-templated transcription"/>
    <property type="evidence" value="ECO:0007669"/>
    <property type="project" value="InterPro"/>
</dbReference>
<evidence type="ECO:0000259" key="9">
    <source>
        <dbReference type="PROSITE" id="PS50071"/>
    </source>
</evidence>
<comment type="caution">
    <text evidence="10">The sequence shown here is derived from an EMBL/GenBank/DDBJ whole genome shotgun (WGS) entry which is preliminary data.</text>
</comment>
<reference evidence="10" key="1">
    <citation type="submission" date="2019-09" db="EMBL/GenBank/DDBJ databases">
        <title>Draft genome information of white flower Hibiscus syriacus.</title>
        <authorList>
            <person name="Kim Y.-M."/>
        </authorList>
    </citation>
    <scope>NUCLEOTIDE SEQUENCE [LARGE SCALE GENOMIC DNA]</scope>
    <source>
        <strain evidence="10">YM2019G1</strain>
    </source>
</reference>
<dbReference type="CDD" id="cd00086">
    <property type="entry name" value="homeodomain"/>
    <property type="match status" value="1"/>
</dbReference>
<protein>
    <recommendedName>
        <fullName evidence="9">Homeobox domain-containing protein</fullName>
    </recommendedName>
</protein>
<dbReference type="EMBL" id="VEPZ02000229">
    <property type="protein sequence ID" value="KAE8729485.1"/>
    <property type="molecule type" value="Genomic_DNA"/>
</dbReference>
<keyword evidence="4 8" id="KW-0238">DNA-binding</keyword>
<dbReference type="AlphaFoldDB" id="A0A6A3CJF4"/>
<proteinExistence type="inferred from homology"/>
<name>A0A6A3CJF4_HIBSY</name>
<dbReference type="SMART" id="SM00389">
    <property type="entry name" value="HOX"/>
    <property type="match status" value="1"/>
</dbReference>
<keyword evidence="3" id="KW-0805">Transcription regulation</keyword>
<gene>
    <name evidence="10" type="ORF">F3Y22_tig00003715pilonHSYRG00267</name>
</gene>
<keyword evidence="11" id="KW-1185">Reference proteome</keyword>
<dbReference type="InterPro" id="IPR009057">
    <property type="entry name" value="Homeodomain-like_sf"/>
</dbReference>
<dbReference type="Pfam" id="PF05920">
    <property type="entry name" value="Homeobox_KN"/>
    <property type="match status" value="1"/>
</dbReference>
<dbReference type="InterPro" id="IPR001356">
    <property type="entry name" value="HD"/>
</dbReference>
<evidence type="ECO:0000256" key="3">
    <source>
        <dbReference type="ARBA" id="ARBA00023015"/>
    </source>
</evidence>
<evidence type="ECO:0000256" key="2">
    <source>
        <dbReference type="ARBA" id="ARBA00006454"/>
    </source>
</evidence>
<keyword evidence="5 8" id="KW-0371">Homeobox</keyword>
<evidence type="ECO:0000256" key="4">
    <source>
        <dbReference type="ARBA" id="ARBA00023125"/>
    </source>
</evidence>
<dbReference type="InterPro" id="IPR006563">
    <property type="entry name" value="POX_dom"/>
</dbReference>
<accession>A0A6A3CJF4</accession>
<feature type="domain" description="Homeobox" evidence="9">
    <location>
        <begin position="243"/>
        <end position="282"/>
    </location>
</feature>
<dbReference type="GO" id="GO:0005634">
    <property type="term" value="C:nucleus"/>
    <property type="evidence" value="ECO:0007669"/>
    <property type="project" value="UniProtKB-SubCell"/>
</dbReference>
<evidence type="ECO:0000256" key="6">
    <source>
        <dbReference type="ARBA" id="ARBA00023163"/>
    </source>
</evidence>
<comment type="subcellular location">
    <subcellularLocation>
        <location evidence="1 8">Nucleus</location>
    </subcellularLocation>
</comment>
<evidence type="ECO:0000256" key="5">
    <source>
        <dbReference type="ARBA" id="ARBA00023155"/>
    </source>
</evidence>
<keyword evidence="7 8" id="KW-0539">Nucleus</keyword>
<evidence type="ECO:0000256" key="8">
    <source>
        <dbReference type="PROSITE-ProRule" id="PRU00108"/>
    </source>
</evidence>
<organism evidence="10 11">
    <name type="scientific">Hibiscus syriacus</name>
    <name type="common">Rose of Sharon</name>
    <dbReference type="NCBI Taxonomy" id="106335"/>
    <lineage>
        <taxon>Eukaryota</taxon>
        <taxon>Viridiplantae</taxon>
        <taxon>Streptophyta</taxon>
        <taxon>Embryophyta</taxon>
        <taxon>Tracheophyta</taxon>
        <taxon>Spermatophyta</taxon>
        <taxon>Magnoliopsida</taxon>
        <taxon>eudicotyledons</taxon>
        <taxon>Gunneridae</taxon>
        <taxon>Pentapetalae</taxon>
        <taxon>rosids</taxon>
        <taxon>malvids</taxon>
        <taxon>Malvales</taxon>
        <taxon>Malvaceae</taxon>
        <taxon>Malvoideae</taxon>
        <taxon>Hibiscus</taxon>
    </lineage>
</organism>
<dbReference type="GO" id="GO:0003677">
    <property type="term" value="F:DNA binding"/>
    <property type="evidence" value="ECO:0007669"/>
    <property type="project" value="UniProtKB-UniRule"/>
</dbReference>
<evidence type="ECO:0000256" key="1">
    <source>
        <dbReference type="ARBA" id="ARBA00004123"/>
    </source>
</evidence>
<evidence type="ECO:0000256" key="7">
    <source>
        <dbReference type="ARBA" id="ARBA00023242"/>
    </source>
</evidence>
<dbReference type="InterPro" id="IPR008422">
    <property type="entry name" value="KN_HD"/>
</dbReference>
<sequence>MTICYSIQMFLLQASSMAPQALMFFLLEVVQCYIWNYKQLKNTGKYFMRNRRFQVFRSQIYPMLHLTSPVDHVVVATGRLLIHSILFDWMVGYASGLASRESNQDPRFVGEVMSNNARASSLSAATQSLKPSYGILSGLGAAMPYFSSALKTVGKNFRCLRNAILDQIRHISRALGEDLLSPTTAREFLSRVELTFKVFEFESSSAILEFDSARSSMRVRILVGLTLGYLNPNSMAGVPRDDYRNVRYPTDTDKHMLAIQTGLSRNQVSNWFINSRVRFWKPMVEEIHMLESKGLAEGNLTEVEMSE</sequence>
<dbReference type="Pfam" id="PF07526">
    <property type="entry name" value="POX"/>
    <property type="match status" value="1"/>
</dbReference>